<feature type="compositionally biased region" description="Basic and acidic residues" evidence="2">
    <location>
        <begin position="585"/>
        <end position="609"/>
    </location>
</feature>
<feature type="transmembrane region" description="Helical" evidence="3">
    <location>
        <begin position="1431"/>
        <end position="1454"/>
    </location>
</feature>
<reference evidence="5" key="2">
    <citation type="submission" date="2022-01" db="EMBL/GenBank/DDBJ databases">
        <authorList>
            <person name="Yamashiro T."/>
            <person name="Shiraishi A."/>
            <person name="Satake H."/>
            <person name="Nakayama K."/>
        </authorList>
    </citation>
    <scope>NUCLEOTIDE SEQUENCE</scope>
</reference>
<reference evidence="5" key="1">
    <citation type="journal article" date="2022" name="Int. J. Mol. Sci.">
        <title>Draft Genome of Tanacetum Coccineum: Genomic Comparison of Closely Related Tanacetum-Family Plants.</title>
        <authorList>
            <person name="Yamashiro T."/>
            <person name="Shiraishi A."/>
            <person name="Nakayama K."/>
            <person name="Satake H."/>
        </authorList>
    </citation>
    <scope>NUCLEOTIDE SEQUENCE</scope>
</reference>
<evidence type="ECO:0000313" key="5">
    <source>
        <dbReference type="EMBL" id="GJT67853.1"/>
    </source>
</evidence>
<accession>A0ABQ5FYB1</accession>
<keyword evidence="6" id="KW-1185">Reference proteome</keyword>
<feature type="transmembrane region" description="Helical" evidence="3">
    <location>
        <begin position="2055"/>
        <end position="2071"/>
    </location>
</feature>
<evidence type="ECO:0000256" key="2">
    <source>
        <dbReference type="SAM" id="MobiDB-lite"/>
    </source>
</evidence>
<dbReference type="InterPro" id="IPR039537">
    <property type="entry name" value="Retrotran_Ty1/copia-like"/>
</dbReference>
<gene>
    <name evidence="5" type="ORF">Tco_1019333</name>
</gene>
<feature type="transmembrane region" description="Helical" evidence="3">
    <location>
        <begin position="45"/>
        <end position="64"/>
    </location>
</feature>
<dbReference type="InterPro" id="IPR036397">
    <property type="entry name" value="RNaseH_sf"/>
</dbReference>
<organism evidence="5 6">
    <name type="scientific">Tanacetum coccineum</name>
    <dbReference type="NCBI Taxonomy" id="301880"/>
    <lineage>
        <taxon>Eukaryota</taxon>
        <taxon>Viridiplantae</taxon>
        <taxon>Streptophyta</taxon>
        <taxon>Embryophyta</taxon>
        <taxon>Tracheophyta</taxon>
        <taxon>Spermatophyta</taxon>
        <taxon>Magnoliopsida</taxon>
        <taxon>eudicotyledons</taxon>
        <taxon>Gunneridae</taxon>
        <taxon>Pentapetalae</taxon>
        <taxon>asterids</taxon>
        <taxon>campanulids</taxon>
        <taxon>Asterales</taxon>
        <taxon>Asteraceae</taxon>
        <taxon>Asteroideae</taxon>
        <taxon>Anthemideae</taxon>
        <taxon>Anthemidinae</taxon>
        <taxon>Tanacetum</taxon>
    </lineage>
</organism>
<feature type="transmembrane region" description="Helical" evidence="3">
    <location>
        <begin position="2027"/>
        <end position="2049"/>
    </location>
</feature>
<keyword evidence="3" id="KW-1133">Transmembrane helix</keyword>
<feature type="region of interest" description="Disordered" evidence="2">
    <location>
        <begin position="1766"/>
        <end position="1793"/>
    </location>
</feature>
<evidence type="ECO:0000256" key="1">
    <source>
        <dbReference type="ARBA" id="ARBA00022670"/>
    </source>
</evidence>
<evidence type="ECO:0000259" key="4">
    <source>
        <dbReference type="PROSITE" id="PS50994"/>
    </source>
</evidence>
<dbReference type="EMBL" id="BQNB010017845">
    <property type="protein sequence ID" value="GJT67853.1"/>
    <property type="molecule type" value="Genomic_DNA"/>
</dbReference>
<proteinExistence type="predicted"/>
<dbReference type="InterPro" id="IPR054722">
    <property type="entry name" value="PolX-like_BBD"/>
</dbReference>
<feature type="compositionally biased region" description="Polar residues" evidence="2">
    <location>
        <begin position="1772"/>
        <end position="1781"/>
    </location>
</feature>
<dbReference type="PANTHER" id="PTHR42648">
    <property type="entry name" value="TRANSPOSASE, PUTATIVE-RELATED"/>
    <property type="match status" value="1"/>
</dbReference>
<dbReference type="PANTHER" id="PTHR42648:SF20">
    <property type="entry name" value="RNA-DIRECTED DNA POLYMERASE"/>
    <property type="match status" value="1"/>
</dbReference>
<dbReference type="SUPFAM" id="SSF53098">
    <property type="entry name" value="Ribonuclease H-like"/>
    <property type="match status" value="1"/>
</dbReference>
<feature type="transmembrane region" description="Helical" evidence="3">
    <location>
        <begin position="1407"/>
        <end position="1425"/>
    </location>
</feature>
<dbReference type="InterPro" id="IPR001584">
    <property type="entry name" value="Integrase_cat-core"/>
</dbReference>
<feature type="region of interest" description="Disordered" evidence="2">
    <location>
        <begin position="580"/>
        <end position="626"/>
    </location>
</feature>
<keyword evidence="1" id="KW-0645">Protease</keyword>
<feature type="transmembrane region" description="Helical" evidence="3">
    <location>
        <begin position="15"/>
        <end position="33"/>
    </location>
</feature>
<protein>
    <submittedName>
        <fullName evidence="5">Retrovirus-related pol polyprotein from transposon TNT 1-94</fullName>
    </submittedName>
</protein>
<comment type="caution">
    <text evidence="5">The sequence shown here is derived from an EMBL/GenBank/DDBJ whole genome shotgun (WGS) entry which is preliminary data.</text>
</comment>
<feature type="transmembrane region" description="Helical" evidence="3">
    <location>
        <begin position="1996"/>
        <end position="2015"/>
    </location>
</feature>
<feature type="transmembrane region" description="Helical" evidence="3">
    <location>
        <begin position="1190"/>
        <end position="1211"/>
    </location>
</feature>
<keyword evidence="1" id="KW-0378">Hydrolase</keyword>
<dbReference type="Pfam" id="PF22936">
    <property type="entry name" value="Pol_BBD"/>
    <property type="match status" value="1"/>
</dbReference>
<feature type="domain" description="Integrase catalytic" evidence="4">
    <location>
        <begin position="334"/>
        <end position="499"/>
    </location>
</feature>
<keyword evidence="3" id="KW-0472">Membrane</keyword>
<sequence>MLPPWFAIVDAKTGTLVNATVTMIAATAVIAFFTKLDILSNLHSISTLIIFMLVALSLLVRHYYVSGVTTSANRNKLIAFLVTILVEPVYVQNRVSVNEISSLKEGKLEWRKMVKCQLRARLEFERGGNRSCSSISPPLALRGSLKGKLHIRLNSCEGQTAKELWESLERKYKTEDAGTKKFVVARFLDYKMVDSKNVISQVQDLQGKYGSENVDMIAMVSDVCAMISEVNLVGTNNSGWWIDTGATRHVCADKSMFHSFRAVDNGQKLYMGNSATADIKGEGDVILKMTSEKELKLTLSCMFQRCAESVSVNAMFKLNVMVVKNDINKMNSSAYLIESSNVWHGHICDLKSLPEGWPISTLPVYVMIVRKSIASLWLKSKDEAIDKFVLYKTEVENQLGKKIKVVRSDRGGEYVAPFAELCAKHGIRHEFTAPYSPQQNGIAERKNRTLKEMVTAMLISSGMSQDMWGEAILTATYLLNKIPRKEKEETPYELWMGRKPSYQYLLVWGCLAKVAVPTPKAQKIGPKSVDCIFIGYAKNSTAYRFIVHESKNPDIQKNTIMESRNASFFENIFPCLSKGTGSSSRLDDKVLRDKRQRDDNDLQDERQDQTDEEEVEPRRSKRARNEKSFGPDFVSFMVENEPTSYREAAINGSRMKKMKADGTVDKYKARVQRLIIRSTKDMLKSKFDMKDMGLADVILGIKIIRTQNGLVLSQAHYVDKILIYIMRGIPAKLELQLTPVPDLLRIMQISKLSRILESTSGYVFTLVGAANLGSLQANVIAKSTMESEFIALDKCGEEAEWLRQFVEDIPRWPKPNRLVLRTWTGTTMEIDKVRESRVSSQYMSKQSIVWNEISIPQRRKVGMEENGKYVRSGCTTALDVVPWETDGESVLRESCSTRASFPNTCFIKLHMRILGLSEDGWIGYCITVPIWAAATVLLWAFVPQARWTGLLLVYYFMFGLHAADEKQWSKVEGGQMKNAIENKDVMECPKNIGVGETKNLKKPSQTPRGVPVGQKVGFKPAKQVYQLLSKKPTAITIGAKKKNMEPTKEISMSNSFDVLTSVENDVDLGTNGGTLNLASQEANSSRSSLWNVNSSSASTTPIIEKIDKIEKLIIDGKVTFSFNFFYQHSCSDQPGTPVNKTVTMIAATAVIAFFTKLDILSNLHSISTLIIFMLAALALLPDIGLSEDGWIGYCITIPIWAAATVLLWAFVPQARNRNRWTGLLLVYYFMFGLHAADEKQWSKVGGGQMKNAIENKDGDDKIRIRKDLCTIIEMIRQELLLNLRIECPKNIGVGETKNLKKPSQTPRGVLVGQKVGFKPAKQVYQLLSKKPTTITSGAKKKNMEPTKEVSMSNSFDVLASVENDVELVLVLLLLLRKLYLTHIAQTNMLPPWFAIVDAKLETPVNETVTMIAATAVIAFAFFTKLDILSNLHSISTLIIFMLAALALLVSRYYVSGVTTSANRNKLIACLVTILVSSSFTAGYWAVRRWLDWLLYHYPNLGSCNVFALAFVATDPVTEILRWTNWSVLPFGSPMINIFLLGSIDRDWFISQKRVRWFQDILALVLNKKDLKLLLILTGQTHLANRGLIKPTIDQDSERPQPTTDRDNPLTRAYAETTAYAAYAETAYQNKLLTTAYQHKLFNNNLYYKLQLIIISSTAYHYKWHPDVNLLKEDVGDVSVWVKLHDVPVTAFIEDGLSAIVTKLGTALMLDSYTSHMCMQQRVQECPRNIGAGETKNLKKPSQTPRGVLVSKSNSFDVLTSVENDVDLGTNGGTSNLASQEANSSRSSLWNVNSSSPSTTPIIEKIDKIEKLIIDGKVTLVDDEGKPLEKVESSGDYDSEDEVALVDNEMASVLARKDGYSTNSLLGQWKESYENDDYDYDLYVDDMSSKVVFLPLRKLFAYVMGEDVGLTLTETETDVSKVVHALSPVVDDSDHITHKSSSEGVFTSSNSIISGQVEEPDVEVDTRRITVERYIAYIGIAVAVVTQMNGSSEIQKIRSVIFLGAILPVYAMELWAMRRKYDIHQVKWKVIIFGIAFNFTKLLSFYVLLSMLKPKWFSWCGFVIVCIIATAYKCSDELKTKFTWCCEKVVMVTSYVIDKVLKRIRK</sequence>
<dbReference type="InterPro" id="IPR012337">
    <property type="entry name" value="RNaseH-like_sf"/>
</dbReference>
<keyword evidence="3" id="KW-0812">Transmembrane</keyword>
<dbReference type="Gene3D" id="3.30.420.10">
    <property type="entry name" value="Ribonuclease H-like superfamily/Ribonuclease H"/>
    <property type="match status" value="1"/>
</dbReference>
<feature type="compositionally biased region" description="Low complexity" evidence="2">
    <location>
        <begin position="1782"/>
        <end position="1793"/>
    </location>
</feature>
<name>A0ABQ5FYB1_9ASTR</name>
<feature type="transmembrane region" description="Helical" evidence="3">
    <location>
        <begin position="1166"/>
        <end position="1184"/>
    </location>
</feature>
<dbReference type="InterPro" id="IPR057670">
    <property type="entry name" value="SH3_retrovirus"/>
</dbReference>
<dbReference type="PROSITE" id="PS50994">
    <property type="entry name" value="INTEGRASE"/>
    <property type="match status" value="1"/>
</dbReference>
<evidence type="ECO:0000256" key="3">
    <source>
        <dbReference type="SAM" id="Phobius"/>
    </source>
</evidence>
<evidence type="ECO:0000313" key="6">
    <source>
        <dbReference type="Proteomes" id="UP001151760"/>
    </source>
</evidence>
<dbReference type="Pfam" id="PF25597">
    <property type="entry name" value="SH3_retrovirus"/>
    <property type="match status" value="1"/>
</dbReference>
<feature type="transmembrane region" description="Helical" evidence="3">
    <location>
        <begin position="921"/>
        <end position="942"/>
    </location>
</feature>
<feature type="transmembrane region" description="Helical" evidence="3">
    <location>
        <begin position="1466"/>
        <end position="1486"/>
    </location>
</feature>
<dbReference type="Proteomes" id="UP001151760">
    <property type="component" value="Unassembled WGS sequence"/>
</dbReference>